<name>A0A183K4T6_9TREM</name>
<evidence type="ECO:0000313" key="3">
    <source>
        <dbReference type="WBParaSite" id="SCUD_0001000601-mRNA-1"/>
    </source>
</evidence>
<dbReference type="EMBL" id="UZAK01033532">
    <property type="protein sequence ID" value="VDP38078.1"/>
    <property type="molecule type" value="Genomic_DNA"/>
</dbReference>
<organism evidence="3">
    <name type="scientific">Schistosoma curassoni</name>
    <dbReference type="NCBI Taxonomy" id="6186"/>
    <lineage>
        <taxon>Eukaryota</taxon>
        <taxon>Metazoa</taxon>
        <taxon>Spiralia</taxon>
        <taxon>Lophotrochozoa</taxon>
        <taxon>Platyhelminthes</taxon>
        <taxon>Trematoda</taxon>
        <taxon>Digenea</taxon>
        <taxon>Strigeidida</taxon>
        <taxon>Schistosomatoidea</taxon>
        <taxon>Schistosomatidae</taxon>
        <taxon>Schistosoma</taxon>
    </lineage>
</organism>
<protein>
    <submittedName>
        <fullName evidence="1 3">Uncharacterized protein</fullName>
    </submittedName>
</protein>
<reference evidence="1 2" key="2">
    <citation type="submission" date="2018-11" db="EMBL/GenBank/DDBJ databases">
        <authorList>
            <consortium name="Pathogen Informatics"/>
        </authorList>
    </citation>
    <scope>NUCLEOTIDE SEQUENCE [LARGE SCALE GENOMIC DNA]</scope>
    <source>
        <strain evidence="1">Dakar</strain>
        <strain evidence="2">Dakar, Senegal</strain>
    </source>
</reference>
<dbReference type="AlphaFoldDB" id="A0A183K4T6"/>
<reference evidence="3" key="1">
    <citation type="submission" date="2016-06" db="UniProtKB">
        <authorList>
            <consortium name="WormBaseParasite"/>
        </authorList>
    </citation>
    <scope>IDENTIFICATION</scope>
</reference>
<evidence type="ECO:0000313" key="1">
    <source>
        <dbReference type="EMBL" id="VDP38078.1"/>
    </source>
</evidence>
<proteinExistence type="predicted"/>
<sequence>MCKSSRPPIIFDIDHLRWCSTTGSIDVSFLLVLA</sequence>
<gene>
    <name evidence="1" type="ORF">SCUD_LOCUS10006</name>
</gene>
<dbReference type="WBParaSite" id="SCUD_0001000601-mRNA-1">
    <property type="protein sequence ID" value="SCUD_0001000601-mRNA-1"/>
    <property type="gene ID" value="SCUD_0001000601"/>
</dbReference>
<accession>A0A183K4T6</accession>
<dbReference type="Proteomes" id="UP000279833">
    <property type="component" value="Unassembled WGS sequence"/>
</dbReference>
<evidence type="ECO:0000313" key="2">
    <source>
        <dbReference type="Proteomes" id="UP000279833"/>
    </source>
</evidence>
<keyword evidence="2" id="KW-1185">Reference proteome</keyword>